<proteinExistence type="predicted"/>
<dbReference type="InterPro" id="IPR050091">
    <property type="entry name" value="PKS_NRPS_Biosynth_Enz"/>
</dbReference>
<evidence type="ECO:0000256" key="5">
    <source>
        <dbReference type="ARBA" id="ARBA00022679"/>
    </source>
</evidence>
<dbReference type="InterPro" id="IPR036291">
    <property type="entry name" value="NAD(P)-bd_dom_sf"/>
</dbReference>
<dbReference type="Pfam" id="PF08659">
    <property type="entry name" value="KR"/>
    <property type="match status" value="1"/>
</dbReference>
<accession>A0A0N0PC73</accession>
<evidence type="ECO:0000256" key="6">
    <source>
        <dbReference type="ARBA" id="ARBA00044883"/>
    </source>
</evidence>
<gene>
    <name evidence="8" type="ORF">RR48_05392</name>
</gene>
<organism evidence="8 9">
    <name type="scientific">Papilio machaon</name>
    <name type="common">Old World swallowtail butterfly</name>
    <dbReference type="NCBI Taxonomy" id="76193"/>
    <lineage>
        <taxon>Eukaryota</taxon>
        <taxon>Metazoa</taxon>
        <taxon>Ecdysozoa</taxon>
        <taxon>Arthropoda</taxon>
        <taxon>Hexapoda</taxon>
        <taxon>Insecta</taxon>
        <taxon>Pterygota</taxon>
        <taxon>Neoptera</taxon>
        <taxon>Endopterygota</taxon>
        <taxon>Lepidoptera</taxon>
        <taxon>Glossata</taxon>
        <taxon>Ditrysia</taxon>
        <taxon>Papilionoidea</taxon>
        <taxon>Papilionidae</taxon>
        <taxon>Papilioninae</taxon>
        <taxon>Papilio</taxon>
    </lineage>
</organism>
<dbReference type="Pfam" id="PF00550">
    <property type="entry name" value="PP-binding"/>
    <property type="match status" value="1"/>
</dbReference>
<dbReference type="SUPFAM" id="SSF47336">
    <property type="entry name" value="ACP-like"/>
    <property type="match status" value="1"/>
</dbReference>
<sequence length="190" mass="20805">MNLDKLSRKLCPRLKDFVIFSSVSCGRGNAGQTNYGLSNSVMERICEWRKKLGLPALAVQWGAVGDVGLVADMQDEDVQLEIGGTLQQRISSCLLSLDKFLKQDAPIVSSIVVAEKKAGGSGCGNIVDTVAQIMGIKDLKTVSQQVSLAELGMDSMMAVEIKQTLEREFEIFLTAQDIRTLTFARYIRLT</sequence>
<dbReference type="AlphaFoldDB" id="A0A0N0PC73"/>
<evidence type="ECO:0000259" key="7">
    <source>
        <dbReference type="PROSITE" id="PS50075"/>
    </source>
</evidence>
<comment type="catalytic activity">
    <reaction evidence="6">
        <text>acetyl-CoA + n malonyl-CoA + 2n NADPH + 2n H(+) = a long-chain fatty acid + (n+1) CoA + n CO2 + 2n NADP(+).</text>
        <dbReference type="EC" id="2.3.1.85"/>
    </reaction>
</comment>
<dbReference type="PANTHER" id="PTHR43775:SF23">
    <property type="entry name" value="FATTY ACID SYNTHASE 3"/>
    <property type="match status" value="1"/>
</dbReference>
<dbReference type="InterPro" id="IPR013968">
    <property type="entry name" value="PKS_KR"/>
</dbReference>
<dbReference type="EC" id="2.3.1.85" evidence="1"/>
<dbReference type="EMBL" id="KQ460651">
    <property type="protein sequence ID" value="KPJ13004.1"/>
    <property type="molecule type" value="Genomic_DNA"/>
</dbReference>
<dbReference type="InterPro" id="IPR036736">
    <property type="entry name" value="ACP-like_sf"/>
</dbReference>
<dbReference type="InParanoid" id="A0A0N0PC73"/>
<dbReference type="Gene3D" id="3.40.50.720">
    <property type="entry name" value="NAD(P)-binding Rossmann-like Domain"/>
    <property type="match status" value="1"/>
</dbReference>
<dbReference type="SUPFAM" id="SSF51735">
    <property type="entry name" value="NAD(P)-binding Rossmann-fold domains"/>
    <property type="match status" value="1"/>
</dbReference>
<dbReference type="GO" id="GO:0006633">
    <property type="term" value="P:fatty acid biosynthetic process"/>
    <property type="evidence" value="ECO:0007669"/>
    <property type="project" value="TreeGrafter"/>
</dbReference>
<dbReference type="GO" id="GO:0004312">
    <property type="term" value="F:fatty acid synthase activity"/>
    <property type="evidence" value="ECO:0007669"/>
    <property type="project" value="UniProtKB-EC"/>
</dbReference>
<evidence type="ECO:0000313" key="8">
    <source>
        <dbReference type="EMBL" id="KPJ13004.1"/>
    </source>
</evidence>
<evidence type="ECO:0000256" key="3">
    <source>
        <dbReference type="ARBA" id="ARBA00022450"/>
    </source>
</evidence>
<reference evidence="8 9" key="1">
    <citation type="journal article" date="2015" name="Nat. Commun.">
        <title>Outbred genome sequencing and CRISPR/Cas9 gene editing in butterflies.</title>
        <authorList>
            <person name="Li X."/>
            <person name="Fan D."/>
            <person name="Zhang W."/>
            <person name="Liu G."/>
            <person name="Zhang L."/>
            <person name="Zhao L."/>
            <person name="Fang X."/>
            <person name="Chen L."/>
            <person name="Dong Y."/>
            <person name="Chen Y."/>
            <person name="Ding Y."/>
            <person name="Zhao R."/>
            <person name="Feng M."/>
            <person name="Zhu Y."/>
            <person name="Feng Y."/>
            <person name="Jiang X."/>
            <person name="Zhu D."/>
            <person name="Xiang H."/>
            <person name="Feng X."/>
            <person name="Li S."/>
            <person name="Wang J."/>
            <person name="Zhang G."/>
            <person name="Kronforst M.R."/>
            <person name="Wang W."/>
        </authorList>
    </citation>
    <scope>NUCLEOTIDE SEQUENCE [LARGE SCALE GENOMIC DNA]</scope>
    <source>
        <strain evidence="8">Ya'a_city_454_Pm</strain>
        <tissue evidence="8">Whole body</tissue>
    </source>
</reference>
<dbReference type="PROSITE" id="PS50075">
    <property type="entry name" value="CARRIER"/>
    <property type="match status" value="1"/>
</dbReference>
<keyword evidence="9" id="KW-1185">Reference proteome</keyword>
<dbReference type="Gene3D" id="1.10.1200.10">
    <property type="entry name" value="ACP-like"/>
    <property type="match status" value="1"/>
</dbReference>
<evidence type="ECO:0000256" key="2">
    <source>
        <dbReference type="ARBA" id="ARBA00018769"/>
    </source>
</evidence>
<dbReference type="SMART" id="SM00823">
    <property type="entry name" value="PKS_PP"/>
    <property type="match status" value="1"/>
</dbReference>
<dbReference type="STRING" id="76193.A0A0N0PC73"/>
<dbReference type="GO" id="GO:0031177">
    <property type="term" value="F:phosphopantetheine binding"/>
    <property type="evidence" value="ECO:0007669"/>
    <property type="project" value="InterPro"/>
</dbReference>
<feature type="domain" description="Carrier" evidence="7">
    <location>
        <begin position="117"/>
        <end position="190"/>
    </location>
</feature>
<protein>
    <recommendedName>
        <fullName evidence="2">Fatty acid synthase</fullName>
        <ecNumber evidence="1">2.3.1.85</ecNumber>
    </recommendedName>
</protein>
<dbReference type="Proteomes" id="UP000053240">
    <property type="component" value="Unassembled WGS sequence"/>
</dbReference>
<keyword evidence="3" id="KW-0596">Phosphopantetheine</keyword>
<dbReference type="InterPro" id="IPR009081">
    <property type="entry name" value="PP-bd_ACP"/>
</dbReference>
<keyword evidence="4" id="KW-0597">Phosphoprotein</keyword>
<dbReference type="InterPro" id="IPR020806">
    <property type="entry name" value="PKS_PP-bd"/>
</dbReference>
<dbReference type="FunFam" id="1.10.1200.10:FF:000013">
    <property type="entry name" value="Fatty acid synthase"/>
    <property type="match status" value="1"/>
</dbReference>
<dbReference type="PANTHER" id="PTHR43775">
    <property type="entry name" value="FATTY ACID SYNTHASE"/>
    <property type="match status" value="1"/>
</dbReference>
<name>A0A0N0PC73_PAPMA</name>
<evidence type="ECO:0000256" key="1">
    <source>
        <dbReference type="ARBA" id="ARBA00012873"/>
    </source>
</evidence>
<evidence type="ECO:0000313" key="9">
    <source>
        <dbReference type="Proteomes" id="UP000053240"/>
    </source>
</evidence>
<evidence type="ECO:0000256" key="4">
    <source>
        <dbReference type="ARBA" id="ARBA00022553"/>
    </source>
</evidence>
<keyword evidence="5" id="KW-0808">Transferase</keyword>